<evidence type="ECO:0000313" key="3">
    <source>
        <dbReference type="Proteomes" id="UP000190816"/>
    </source>
</evidence>
<feature type="chain" id="PRO_5042550148" description="DUF4595 domain-containing protein" evidence="1">
    <location>
        <begin position="22"/>
        <end position="273"/>
    </location>
</feature>
<accession>A0AAJ3NBW8</accession>
<sequence>MKKIVLLASLTLIFTSCGRSGDNTNEVIVDPVVETPILPTKISGSWGVETIKYNGNKLSEIISSDSKTVFEYSGSLITKTISYDNSGVQIGTADFVYSNGTLTNVSYNATNNKKTFVYSYPDANTVVKTRVRNYSVAGEPMIDKEDVTYTLKNGNIVSEEMVYYHNNKLYGNISSTYTYDDKNNVYKNILGFDKIKVYLFADLKDYIGSGSYNNLLTKSQTHITVAGETSKYKNVYSNSYSSSGYPIQIISKQYGTNNQQQGDTITNFFVYNK</sequence>
<proteinExistence type="predicted"/>
<evidence type="ECO:0008006" key="4">
    <source>
        <dbReference type="Google" id="ProtNLM"/>
    </source>
</evidence>
<protein>
    <recommendedName>
        <fullName evidence="4">DUF4595 domain-containing protein</fullName>
    </recommendedName>
</protein>
<dbReference type="AlphaFoldDB" id="A0AAJ3NBW8"/>
<dbReference type="RefSeq" id="WP_078403511.1">
    <property type="nucleotide sequence ID" value="NZ_CP016377.1"/>
</dbReference>
<dbReference type="PROSITE" id="PS51257">
    <property type="entry name" value="PROKAR_LIPOPROTEIN"/>
    <property type="match status" value="1"/>
</dbReference>
<dbReference type="KEGG" id="ego:BBD34_12225"/>
<feature type="signal peptide" evidence="1">
    <location>
        <begin position="1"/>
        <end position="21"/>
    </location>
</feature>
<dbReference type="EMBL" id="MAIC01000014">
    <property type="protein sequence ID" value="OPB75095.1"/>
    <property type="molecule type" value="Genomic_DNA"/>
</dbReference>
<keyword evidence="1" id="KW-0732">Signal</keyword>
<comment type="caution">
    <text evidence="2">The sequence shown here is derived from an EMBL/GenBank/DDBJ whole genome shotgun (WGS) entry which is preliminary data.</text>
</comment>
<name>A0AAJ3NBW8_9FLAO</name>
<reference evidence="2 3" key="1">
    <citation type="submission" date="2016-06" db="EMBL/GenBank/DDBJ databases">
        <authorList>
            <person name="Nicholson A.C."/>
        </authorList>
    </citation>
    <scope>NUCLEOTIDE SEQUENCE [LARGE SCALE GENOMIC DNA]</scope>
    <source>
        <strain evidence="2 3">G4123</strain>
    </source>
</reference>
<organism evidence="2 3">
    <name type="scientific">Elizabethkingia ursingii</name>
    <dbReference type="NCBI Taxonomy" id="1756150"/>
    <lineage>
        <taxon>Bacteria</taxon>
        <taxon>Pseudomonadati</taxon>
        <taxon>Bacteroidota</taxon>
        <taxon>Flavobacteriia</taxon>
        <taxon>Flavobacteriales</taxon>
        <taxon>Weeksellaceae</taxon>
        <taxon>Elizabethkingia</taxon>
    </lineage>
</organism>
<evidence type="ECO:0000256" key="1">
    <source>
        <dbReference type="SAM" id="SignalP"/>
    </source>
</evidence>
<evidence type="ECO:0000313" key="2">
    <source>
        <dbReference type="EMBL" id="OPB75095.1"/>
    </source>
</evidence>
<dbReference type="Proteomes" id="UP000190816">
    <property type="component" value="Unassembled WGS sequence"/>
</dbReference>
<gene>
    <name evidence="2" type="ORF">BAY32_05980</name>
</gene>